<evidence type="ECO:0000256" key="3">
    <source>
        <dbReference type="ARBA" id="ARBA00022729"/>
    </source>
</evidence>
<dbReference type="SUPFAM" id="SSF49899">
    <property type="entry name" value="Concanavalin A-like lectins/glucanases"/>
    <property type="match status" value="1"/>
</dbReference>
<feature type="compositionally biased region" description="Polar residues" evidence="6">
    <location>
        <begin position="270"/>
        <end position="280"/>
    </location>
</feature>
<evidence type="ECO:0000313" key="10">
    <source>
        <dbReference type="EMBL" id="EPE28800.1"/>
    </source>
</evidence>
<evidence type="ECO:0000256" key="2">
    <source>
        <dbReference type="ARBA" id="ARBA00022692"/>
    </source>
</evidence>
<dbReference type="OrthoDB" id="10265193at2759"/>
<dbReference type="PANTHER" id="PTHR12223">
    <property type="entry name" value="VESICULAR MANNOSE-BINDING LECTIN"/>
    <property type="match status" value="1"/>
</dbReference>
<dbReference type="KEGG" id="glz:GLAREA_09921"/>
<proteinExistence type="predicted"/>
<evidence type="ECO:0000256" key="4">
    <source>
        <dbReference type="ARBA" id="ARBA00022989"/>
    </source>
</evidence>
<keyword evidence="3 8" id="KW-0732">Signal</keyword>
<dbReference type="eggNOG" id="KOG3839">
    <property type="taxonomic scope" value="Eukaryota"/>
</dbReference>
<name>S3CT48_GLAL2</name>
<dbReference type="PANTHER" id="PTHR12223:SF28">
    <property type="entry name" value="LECTIN, MANNOSE BINDING 1 LIKE"/>
    <property type="match status" value="1"/>
</dbReference>
<keyword evidence="5 7" id="KW-0472">Membrane</keyword>
<evidence type="ECO:0000259" key="9">
    <source>
        <dbReference type="PROSITE" id="PS51328"/>
    </source>
</evidence>
<reference evidence="10 11" key="1">
    <citation type="journal article" date="2013" name="BMC Genomics">
        <title>Genomics-driven discovery of the pneumocandin biosynthetic gene cluster in the fungus Glarea lozoyensis.</title>
        <authorList>
            <person name="Chen L."/>
            <person name="Yue Q."/>
            <person name="Zhang X."/>
            <person name="Xiang M."/>
            <person name="Wang C."/>
            <person name="Li S."/>
            <person name="Che Y."/>
            <person name="Ortiz-Lopez F.J."/>
            <person name="Bills G.F."/>
            <person name="Liu X."/>
            <person name="An Z."/>
        </authorList>
    </citation>
    <scope>NUCLEOTIDE SEQUENCE [LARGE SCALE GENOMIC DNA]</scope>
    <source>
        <strain evidence="11">ATCC 20868 / MF5171</strain>
    </source>
</reference>
<dbReference type="EMBL" id="KE145368">
    <property type="protein sequence ID" value="EPE28800.1"/>
    <property type="molecule type" value="Genomic_DNA"/>
</dbReference>
<evidence type="ECO:0000313" key="11">
    <source>
        <dbReference type="Proteomes" id="UP000016922"/>
    </source>
</evidence>
<dbReference type="STRING" id="1116229.S3CT48"/>
<dbReference type="CDD" id="cd06903">
    <property type="entry name" value="lectin_EMP46_EMP47"/>
    <property type="match status" value="1"/>
</dbReference>
<dbReference type="GO" id="GO:0030134">
    <property type="term" value="C:COPII-coated ER to Golgi transport vesicle"/>
    <property type="evidence" value="ECO:0007669"/>
    <property type="project" value="TreeGrafter"/>
</dbReference>
<protein>
    <submittedName>
        <fullName evidence="10">Concanavalin A-like lectins/glucanase</fullName>
    </submittedName>
</protein>
<feature type="signal peptide" evidence="8">
    <location>
        <begin position="1"/>
        <end position="24"/>
    </location>
</feature>
<evidence type="ECO:0000256" key="5">
    <source>
        <dbReference type="ARBA" id="ARBA00023136"/>
    </source>
</evidence>
<evidence type="ECO:0000256" key="7">
    <source>
        <dbReference type="SAM" id="Phobius"/>
    </source>
</evidence>
<keyword evidence="4 7" id="KW-1133">Transmembrane helix</keyword>
<evidence type="ECO:0000256" key="8">
    <source>
        <dbReference type="SAM" id="SignalP"/>
    </source>
</evidence>
<dbReference type="OMA" id="WSAEFQF"/>
<dbReference type="InterPro" id="IPR005052">
    <property type="entry name" value="Lectin_leg"/>
</dbReference>
<dbReference type="FunFam" id="2.60.120.200:FF:000245">
    <property type="entry name" value="Similar to lectin family integral membrane protein"/>
    <property type="match status" value="1"/>
</dbReference>
<feature type="transmembrane region" description="Helical" evidence="7">
    <location>
        <begin position="402"/>
        <end position="423"/>
    </location>
</feature>
<comment type="subcellular location">
    <subcellularLocation>
        <location evidence="1">Membrane</location>
        <topology evidence="1">Single-pass type I membrane protein</topology>
    </subcellularLocation>
</comment>
<evidence type="ECO:0000256" key="6">
    <source>
        <dbReference type="SAM" id="MobiDB-lite"/>
    </source>
</evidence>
<sequence length="435" mass="47083">MVFSFAPFSALSVVSTLLLSSAQATYLRNELSFGQDGHISPNGHSVPKFHISGKPDPPQILSNKLVLTPPAPGNQRGAVWAEEPLLHSQWTVDVDFRATGPERGGGNFNIWYAKSGQNEIGSAGIYTVGKFDGLALVIDQYAGSGGFVRGFLNDGSTDYKSHHSVDSLAFGHCEYSYRNLGRPSRITLRHTSESFKVTVDGRPCFESPKVKLPLGNFFGLSAASAENPDSFEVFKFVTTTDQHSADSAAQNPIHDTGYAAADSQPRGKPAQQQNSGNIPSYSEGDDVPASKFHSSAEQFADLHNRLQSMMKHIGHISQQLIEERNEALKRQDLLLAKLQSIEASIKIQEGTPNIMKDVQSDVRATKADLHEALNMHAAGIKGVVQNTHHTVIGEMAKSGVGLGSFVLVVVAGQVVVVGAYVLYKRRKANGPKKYL</sequence>
<organism evidence="10 11">
    <name type="scientific">Glarea lozoyensis (strain ATCC 20868 / MF5171)</name>
    <dbReference type="NCBI Taxonomy" id="1116229"/>
    <lineage>
        <taxon>Eukaryota</taxon>
        <taxon>Fungi</taxon>
        <taxon>Dikarya</taxon>
        <taxon>Ascomycota</taxon>
        <taxon>Pezizomycotina</taxon>
        <taxon>Leotiomycetes</taxon>
        <taxon>Helotiales</taxon>
        <taxon>Helotiaceae</taxon>
        <taxon>Glarea</taxon>
    </lineage>
</organism>
<feature type="region of interest" description="Disordered" evidence="6">
    <location>
        <begin position="245"/>
        <end position="289"/>
    </location>
</feature>
<keyword evidence="11" id="KW-1185">Reference proteome</keyword>
<feature type="chain" id="PRO_5004507625" evidence="8">
    <location>
        <begin position="25"/>
        <end position="435"/>
    </location>
</feature>
<dbReference type="RefSeq" id="XP_008084708.1">
    <property type="nucleotide sequence ID" value="XM_008086517.1"/>
</dbReference>
<dbReference type="GO" id="GO:0005537">
    <property type="term" value="F:D-mannose binding"/>
    <property type="evidence" value="ECO:0007669"/>
    <property type="project" value="TreeGrafter"/>
</dbReference>
<keyword evidence="2 7" id="KW-0812">Transmembrane</keyword>
<dbReference type="InterPro" id="IPR035661">
    <property type="entry name" value="EMP46/EMP47_N"/>
</dbReference>
<dbReference type="GO" id="GO:0006888">
    <property type="term" value="P:endoplasmic reticulum to Golgi vesicle-mediated transport"/>
    <property type="evidence" value="ECO:0007669"/>
    <property type="project" value="TreeGrafter"/>
</dbReference>
<dbReference type="Pfam" id="PF03388">
    <property type="entry name" value="Lectin_leg-like"/>
    <property type="match status" value="1"/>
</dbReference>
<dbReference type="Proteomes" id="UP000016922">
    <property type="component" value="Unassembled WGS sequence"/>
</dbReference>
<dbReference type="Gene3D" id="2.60.120.200">
    <property type="match status" value="1"/>
</dbReference>
<dbReference type="GeneID" id="19468968"/>
<accession>S3CT48</accession>
<dbReference type="InterPro" id="IPR013320">
    <property type="entry name" value="ConA-like_dom_sf"/>
</dbReference>
<dbReference type="GO" id="GO:0000139">
    <property type="term" value="C:Golgi membrane"/>
    <property type="evidence" value="ECO:0007669"/>
    <property type="project" value="TreeGrafter"/>
</dbReference>
<dbReference type="AlphaFoldDB" id="S3CT48"/>
<dbReference type="InterPro" id="IPR051136">
    <property type="entry name" value="Intracellular_Lectin-GPT"/>
</dbReference>
<dbReference type="HOGENOM" id="CLU_053733_0_0_1"/>
<feature type="domain" description="L-type lectin-like" evidence="9">
    <location>
        <begin position="30"/>
        <end position="241"/>
    </location>
</feature>
<dbReference type="GO" id="GO:0005789">
    <property type="term" value="C:endoplasmic reticulum membrane"/>
    <property type="evidence" value="ECO:0007669"/>
    <property type="project" value="TreeGrafter"/>
</dbReference>
<dbReference type="PROSITE" id="PS51328">
    <property type="entry name" value="L_LECTIN_LIKE"/>
    <property type="match status" value="1"/>
</dbReference>
<gene>
    <name evidence="10" type="ORF">GLAREA_09921</name>
</gene>
<evidence type="ECO:0000256" key="1">
    <source>
        <dbReference type="ARBA" id="ARBA00004479"/>
    </source>
</evidence>
<dbReference type="GO" id="GO:0005793">
    <property type="term" value="C:endoplasmic reticulum-Golgi intermediate compartment"/>
    <property type="evidence" value="ECO:0007669"/>
    <property type="project" value="TreeGrafter"/>
</dbReference>
<keyword evidence="10" id="KW-0430">Lectin</keyword>